<reference evidence="2 3" key="1">
    <citation type="journal article" date="2012" name="PLoS Pathog.">
        <title>Comparative pathogenomics reveals horizontally acquired novel virulence genes in fungi infecting cereal hosts.</title>
        <authorList>
            <person name="Gardiner D.M."/>
            <person name="McDonald M.C."/>
            <person name="Covarelli L."/>
            <person name="Solomon P.S."/>
            <person name="Rusu A.G."/>
            <person name="Marshall M."/>
            <person name="Kazan K."/>
            <person name="Chakraborty S."/>
            <person name="McDonald B.A."/>
            <person name="Manners J.M."/>
        </authorList>
    </citation>
    <scope>NUCLEOTIDE SEQUENCE [LARGE SCALE GENOMIC DNA]</scope>
    <source>
        <strain evidence="2 3">CS3096</strain>
    </source>
</reference>
<proteinExistence type="predicted"/>
<dbReference type="eggNOG" id="ENOG502T495">
    <property type="taxonomic scope" value="Eukaryota"/>
</dbReference>
<gene>
    <name evidence="2" type="ORF">FPSE_09638</name>
</gene>
<evidence type="ECO:0000313" key="2">
    <source>
        <dbReference type="EMBL" id="EKJ70112.1"/>
    </source>
</evidence>
<feature type="region of interest" description="Disordered" evidence="1">
    <location>
        <begin position="423"/>
        <end position="453"/>
    </location>
</feature>
<name>K3V8V5_FUSPC</name>
<evidence type="ECO:0000256" key="1">
    <source>
        <dbReference type="SAM" id="MobiDB-lite"/>
    </source>
</evidence>
<dbReference type="OrthoDB" id="5056518at2759"/>
<dbReference type="KEGG" id="fpu:FPSE_09638"/>
<dbReference type="GeneID" id="20368255"/>
<comment type="caution">
    <text evidence="2">The sequence shown here is derived from an EMBL/GenBank/DDBJ whole genome shotgun (WGS) entry which is preliminary data.</text>
</comment>
<dbReference type="HOGENOM" id="CLU_033554_0_0_1"/>
<accession>K3V8V5</accession>
<keyword evidence="3" id="KW-1185">Reference proteome</keyword>
<dbReference type="AlphaFoldDB" id="K3V8V5"/>
<dbReference type="EMBL" id="AFNW01000313">
    <property type="protein sequence ID" value="EKJ70112.1"/>
    <property type="molecule type" value="Genomic_DNA"/>
</dbReference>
<organism evidence="2 3">
    <name type="scientific">Fusarium pseudograminearum (strain CS3096)</name>
    <name type="common">Wheat and barley crown-rot fungus</name>
    <dbReference type="NCBI Taxonomy" id="1028729"/>
    <lineage>
        <taxon>Eukaryota</taxon>
        <taxon>Fungi</taxon>
        <taxon>Dikarya</taxon>
        <taxon>Ascomycota</taxon>
        <taxon>Pezizomycotina</taxon>
        <taxon>Sordariomycetes</taxon>
        <taxon>Hypocreomycetidae</taxon>
        <taxon>Hypocreales</taxon>
        <taxon>Nectriaceae</taxon>
        <taxon>Fusarium</taxon>
    </lineage>
</organism>
<sequence>MDTIQSNDTPLVENVQYFDEASAYNEDHPEDPARSVGSGKVNLPLLVEEVPDGQLRAKFEGDSNVRRVLSKDESDYCLTVDRLVWIDGWHSTSGSGDDKKRKQEMTLLVLNLTFENKRRENKIGSAIAELTFLSDIPEGQNPEVTAWGPFRRVTCWNPSTAQSTVSVKRNLEASAGFAGQKISALEGKEKGISKEIVDFDQGSSAHFYSAPRGRRQPGEKPNGVRWMIKQNDLQRQGINPELRIAVLVSRPESMAPYRVSFRLEANTGTKESFRNTAQRYSGRPIGDQVNWRTSPGDVKMSYGGGIHIAKLVERENLGTLIKDPGDGENLDQPWLQPWRRVDLSQLAQACRAGAESTYEAESMMHGVEEAAGAATFGEAEVDVHIEQHSAHVIGDESEVPIKRPGPMPSIGMSGKPEVAAAAVTGGEGKGAATSTTGNRRHASPEPRLSEGTTCDCQLGRRGYREYDRLLWLETRTAQAEARLASQDQVIFDLQKAVTVLQQTVSSGTYQT</sequence>
<protein>
    <submittedName>
        <fullName evidence="2">Uncharacterized protein</fullName>
    </submittedName>
</protein>
<dbReference type="Proteomes" id="UP000007978">
    <property type="component" value="Chromosome 4"/>
</dbReference>
<dbReference type="RefSeq" id="XP_009261030.1">
    <property type="nucleotide sequence ID" value="XM_009262755.1"/>
</dbReference>
<evidence type="ECO:0000313" key="3">
    <source>
        <dbReference type="Proteomes" id="UP000007978"/>
    </source>
</evidence>